<proteinExistence type="inferred from homology"/>
<evidence type="ECO:0000256" key="1">
    <source>
        <dbReference type="ARBA" id="ARBA00006484"/>
    </source>
</evidence>
<dbReference type="RefSeq" id="WP_097373743.1">
    <property type="nucleotide sequence ID" value="NZ_CP021404.1"/>
</dbReference>
<dbReference type="PANTHER" id="PTHR42879">
    <property type="entry name" value="3-OXOACYL-(ACYL-CARRIER-PROTEIN) REDUCTASE"/>
    <property type="match status" value="1"/>
</dbReference>
<dbReference type="OrthoDB" id="7593130at2"/>
<dbReference type="Proteomes" id="UP000219050">
    <property type="component" value="Chromosome"/>
</dbReference>
<evidence type="ECO:0008006" key="5">
    <source>
        <dbReference type="Google" id="ProtNLM"/>
    </source>
</evidence>
<protein>
    <recommendedName>
        <fullName evidence="5">Short-subunit dehydrogenase</fullName>
    </recommendedName>
</protein>
<dbReference type="PRINTS" id="PR00081">
    <property type="entry name" value="GDHRDH"/>
</dbReference>
<gene>
    <name evidence="3" type="ORF">CBW24_12060</name>
</gene>
<evidence type="ECO:0000313" key="3">
    <source>
        <dbReference type="EMBL" id="ATI42665.1"/>
    </source>
</evidence>
<dbReference type="Pfam" id="PF00106">
    <property type="entry name" value="adh_short"/>
    <property type="match status" value="1"/>
</dbReference>
<dbReference type="AlphaFoldDB" id="A0A291M1Q9"/>
<evidence type="ECO:0000313" key="4">
    <source>
        <dbReference type="Proteomes" id="UP000219050"/>
    </source>
</evidence>
<name>A0A291M1Q9_9RHOB</name>
<dbReference type="InterPro" id="IPR002347">
    <property type="entry name" value="SDR_fam"/>
</dbReference>
<dbReference type="KEGG" id="cmag:CBW24_12060"/>
<evidence type="ECO:0000256" key="2">
    <source>
        <dbReference type="RuleBase" id="RU000363"/>
    </source>
</evidence>
<comment type="similarity">
    <text evidence="1 2">Belongs to the short-chain dehydrogenases/reductases (SDR) family.</text>
</comment>
<dbReference type="InterPro" id="IPR036291">
    <property type="entry name" value="NAD(P)-bd_dom_sf"/>
</dbReference>
<dbReference type="PANTHER" id="PTHR42879:SF2">
    <property type="entry name" value="3-OXOACYL-[ACYL-CARRIER-PROTEIN] REDUCTASE FABG"/>
    <property type="match status" value="1"/>
</dbReference>
<reference evidence="3 4" key="1">
    <citation type="submission" date="2017-05" db="EMBL/GenBank/DDBJ databases">
        <title>Comparative genomic and metabolic analysis of manganese-oxidizing mechanisms in Celeribater manganoxidans DY25T: its adaption to the environment of polymetallic nodule.</title>
        <authorList>
            <person name="Wang X."/>
        </authorList>
    </citation>
    <scope>NUCLEOTIDE SEQUENCE [LARGE SCALE GENOMIC DNA]</scope>
    <source>
        <strain evidence="3 4">DY25</strain>
    </source>
</reference>
<dbReference type="EMBL" id="CP021404">
    <property type="protein sequence ID" value="ATI42665.1"/>
    <property type="molecule type" value="Genomic_DNA"/>
</dbReference>
<accession>A0A291M1Q9</accession>
<dbReference type="SUPFAM" id="SSF51735">
    <property type="entry name" value="NAD(P)-binding Rossmann-fold domains"/>
    <property type="match status" value="1"/>
</dbReference>
<keyword evidence="4" id="KW-1185">Reference proteome</keyword>
<dbReference type="Gene3D" id="3.40.50.720">
    <property type="entry name" value="NAD(P)-binding Rossmann-like Domain"/>
    <property type="match status" value="1"/>
</dbReference>
<organism evidence="3 4">
    <name type="scientific">Pacificitalea manganoxidans</name>
    <dbReference type="NCBI Taxonomy" id="1411902"/>
    <lineage>
        <taxon>Bacteria</taxon>
        <taxon>Pseudomonadati</taxon>
        <taxon>Pseudomonadota</taxon>
        <taxon>Alphaproteobacteria</taxon>
        <taxon>Rhodobacterales</taxon>
        <taxon>Paracoccaceae</taxon>
        <taxon>Pacificitalea</taxon>
    </lineage>
</organism>
<dbReference type="PRINTS" id="PR00080">
    <property type="entry name" value="SDRFAMILY"/>
</dbReference>
<sequence length="218" mass="22346">MTALRALVTGGTRGIGREVAAQLVRAGVAVTITARDPAAGARVGAELGCGWMQMDLAAPTTMQPVIDAEFDILINNAGLFIDAPLMDRPEGLGTSLQVMLTAPFLLIRALAPGMSARGMGRIVNVSSSMGSFAKGIPGPNGYGVSKAALNALTVVLARELDPCILINAVDPGWVATDMGGTSAPRRVEDAAAEIVALALLPEDGPTGGFFHQGQPAAW</sequence>
<dbReference type="InterPro" id="IPR050259">
    <property type="entry name" value="SDR"/>
</dbReference>